<reference evidence="3" key="1">
    <citation type="submission" date="2017-03" db="EMBL/GenBank/DDBJ databases">
        <title>Chloroplast genome evolution in siphonous green algae.</title>
        <authorList>
            <person name="Cremen M.C."/>
            <person name="Marcelino V.R."/>
            <person name="Verbruggen H."/>
        </authorList>
    </citation>
    <scope>NUCLEOTIDE SEQUENCE</scope>
</reference>
<dbReference type="GO" id="GO:0005739">
    <property type="term" value="C:mitochondrion"/>
    <property type="evidence" value="ECO:0007669"/>
    <property type="project" value="TreeGrafter"/>
</dbReference>
<sequence length="612" mass="70721">MISTGNKRLKIICKRNLDDRRFVNYRLYPLFYCEDLWVSAYENLKSNKGSLTPGVGKQSLDGFSLEKIRNLIQLFREEKWNPKPARRIMIPKPGKKVMRPLGIQGPVEKVVQEIVRRILEAIFEPVFLDVSHGFRPGKSCHSAFSQVEKKFQGMYWIIEGDITGCYDNIPHSILVNILRKRICDERFISLIWKFLRAGYLYSGEIVTHPTLIGIGTPQGSIVSPLLANIYLNELDHWVSDLKSDIYKSDSGLTLTRSREMKTLRSRIGKIERALKKVISENQRQELIRQLKALKNESLNTNFYEHSSKPKRIQYVRYADDWIIGIYGPKSMARDIKDRLSKFLYEELGLELNPEKTHITDVRRKLVLFLGYHIHIPSNRKLLKVRSPSGRTFFKRTTGHLVKLLVPMDRVIFRLHQKGFCTSNGFPTSYKRWSSQDDVEIVRAFRSVLYGLVNYYSGTSYQHCLGRIDYILRYSCAKTLAHKHNSSCSKIFKEFGKELVIPGSTVALKKEQYTNSRKRWSDSSKIRDPFGIHLGRLTRSGLYKRCILCGVSDSIEMHHIKSLKGLKPKTFAQYQGAVLLRKQIPLCAECHRAVHRGDYDGKSLESLIQEIGP</sequence>
<dbReference type="RefSeq" id="YP_009472852.1">
    <property type="nucleotide sequence ID" value="NC_037367.1"/>
</dbReference>
<accession>A0A2P0QI84</accession>
<dbReference type="InterPro" id="IPR024937">
    <property type="entry name" value="Domain_X"/>
</dbReference>
<dbReference type="GO" id="GO:0090615">
    <property type="term" value="P:mitochondrial mRNA processing"/>
    <property type="evidence" value="ECO:0007669"/>
    <property type="project" value="TreeGrafter"/>
</dbReference>
<keyword evidence="3" id="KW-0150">Chloroplast</keyword>
<gene>
    <name evidence="3" type="primary">orf612</name>
</gene>
<dbReference type="Pfam" id="PF00078">
    <property type="entry name" value="RVT_1"/>
    <property type="match status" value="1"/>
</dbReference>
<dbReference type="GO" id="GO:0003964">
    <property type="term" value="F:RNA-directed DNA polymerase activity"/>
    <property type="evidence" value="ECO:0007669"/>
    <property type="project" value="TreeGrafter"/>
</dbReference>
<evidence type="ECO:0000259" key="2">
    <source>
        <dbReference type="PROSITE" id="PS50878"/>
    </source>
</evidence>
<dbReference type="GO" id="GO:0006315">
    <property type="term" value="P:homing of group II introns"/>
    <property type="evidence" value="ECO:0007669"/>
    <property type="project" value="TreeGrafter"/>
</dbReference>
<protein>
    <recommendedName>
        <fullName evidence="2">Reverse transcriptase domain-containing protein</fullName>
    </recommendedName>
</protein>
<name>A0A2P0QI84_9CHLO</name>
<dbReference type="Pfam" id="PF01348">
    <property type="entry name" value="Intron_maturas2"/>
    <property type="match status" value="1"/>
</dbReference>
<dbReference type="SMART" id="SM00507">
    <property type="entry name" value="HNHc"/>
    <property type="match status" value="1"/>
</dbReference>
<keyword evidence="1" id="KW-0175">Coiled coil</keyword>
<dbReference type="CDD" id="cd01651">
    <property type="entry name" value="RT_G2_intron"/>
    <property type="match status" value="1"/>
</dbReference>
<dbReference type="PROSITE" id="PS50878">
    <property type="entry name" value="RT_POL"/>
    <property type="match status" value="1"/>
</dbReference>
<feature type="domain" description="Reverse transcriptase" evidence="2">
    <location>
        <begin position="71"/>
        <end position="373"/>
    </location>
</feature>
<evidence type="ECO:0000313" key="3">
    <source>
        <dbReference type="EMBL" id="ARO74450.1"/>
    </source>
</evidence>
<dbReference type="AlphaFoldDB" id="A0A2P0QI84"/>
<dbReference type="InterPro" id="IPR000477">
    <property type="entry name" value="RT_dom"/>
</dbReference>
<dbReference type="SUPFAM" id="SSF56672">
    <property type="entry name" value="DNA/RNA polymerases"/>
    <property type="match status" value="1"/>
</dbReference>
<evidence type="ECO:0000256" key="1">
    <source>
        <dbReference type="SAM" id="Coils"/>
    </source>
</evidence>
<dbReference type="GeneID" id="36489761"/>
<geneLocation type="chloroplast" evidence="3"/>
<dbReference type="PANTHER" id="PTHR33642:SF4">
    <property type="entry name" value="COX1_OXI3 INTRON 1 PROTEIN-RELATED"/>
    <property type="match status" value="1"/>
</dbReference>
<dbReference type="PANTHER" id="PTHR33642">
    <property type="entry name" value="COX1/OXI3 INTRON 1 PROTEIN-RELATED"/>
    <property type="match status" value="1"/>
</dbReference>
<dbReference type="InterPro" id="IPR049030">
    <property type="entry name" value="AI2M-like_HNH"/>
</dbReference>
<dbReference type="Pfam" id="PF21368">
    <property type="entry name" value="AI2M-like_HNH"/>
    <property type="match status" value="1"/>
</dbReference>
<proteinExistence type="predicted"/>
<dbReference type="InterPro" id="IPR003615">
    <property type="entry name" value="HNH_nuc"/>
</dbReference>
<organism evidence="3">
    <name type="scientific">Caulerpa manorensis</name>
    <dbReference type="NCBI Taxonomy" id="717648"/>
    <lineage>
        <taxon>Eukaryota</taxon>
        <taxon>Viridiplantae</taxon>
        <taxon>Chlorophyta</taxon>
        <taxon>core chlorophytes</taxon>
        <taxon>Ulvophyceae</taxon>
        <taxon>TCBD clade</taxon>
        <taxon>Bryopsidales</taxon>
        <taxon>Halimedineae</taxon>
        <taxon>Caulerpaceae</taxon>
        <taxon>Caulerpa</taxon>
    </lineage>
</organism>
<dbReference type="InterPro" id="IPR043502">
    <property type="entry name" value="DNA/RNA_pol_sf"/>
</dbReference>
<feature type="coiled-coil region" evidence="1">
    <location>
        <begin position="260"/>
        <end position="296"/>
    </location>
</feature>
<keyword evidence="3" id="KW-0934">Plastid</keyword>
<dbReference type="EMBL" id="KY819068">
    <property type="protein sequence ID" value="ARO74450.1"/>
    <property type="molecule type" value="Genomic_DNA"/>
</dbReference>